<dbReference type="EMBL" id="KC117376">
    <property type="protein sequence ID" value="AGC34326.1"/>
    <property type="molecule type" value="Genomic_DNA"/>
</dbReference>
<dbReference type="RefSeq" id="YP_007379136.1">
    <property type="nucleotide sequence ID" value="NC_020159.1"/>
</dbReference>
<dbReference type="Proteomes" id="UP000011138">
    <property type="component" value="Segment"/>
</dbReference>
<reference evidence="1 2" key="1">
    <citation type="journal article" date="2013" name="J. Virol.">
        <title>Insights into head-tailed viruses infecting extremely halophilic archaea.</title>
        <authorList>
            <person name="Pietila M.K."/>
            <person name="Laurinmaki P."/>
            <person name="Russell D.A."/>
            <person name="Ko C.C."/>
            <person name="Jacobs-Sera D."/>
            <person name="Butcher S.J."/>
            <person name="Bamford D.H."/>
            <person name="Hendrix R.W."/>
        </authorList>
    </citation>
    <scope>NUCLEOTIDE SEQUENCE [LARGE SCALE GENOMIC DNA]</scope>
</reference>
<keyword evidence="2" id="KW-1185">Reference proteome</keyword>
<organism evidence="1 2">
    <name type="scientific">Halorubrum sodomense tailed virus 2</name>
    <dbReference type="NCBI Taxonomy" id="1262527"/>
    <lineage>
        <taxon>Viruses</taxon>
        <taxon>Duplodnaviria</taxon>
        <taxon>Heunggongvirae</taxon>
        <taxon>Uroviricota</taxon>
        <taxon>Caudoviricetes</taxon>
        <taxon>Thumleimavirales</taxon>
        <taxon>Hafunaviridae</taxon>
        <taxon>Mincapvirus</taxon>
        <taxon>Mincapvirus eilatense</taxon>
        <taxon>Mincapvirus HSTV2</taxon>
    </lineage>
</organism>
<proteinExistence type="predicted"/>
<evidence type="ECO:0000313" key="2">
    <source>
        <dbReference type="Proteomes" id="UP000011138"/>
    </source>
</evidence>
<name>L7THK9_9CAUD</name>
<gene>
    <name evidence="1" type="primary">57</name>
    <name evidence="1" type="ORF">HSTV2_57</name>
</gene>
<sequence length="137" mass="15398">MNEGNSQLVETEHIENATARDAVTVLGDSTDLYKRKNADYGDSWKLAGKTMALWLQHQGVDELTIPVNEYTMNSLGLFTRRLDKMIRTFNGWFVADELLVDEAIAETHTDDVPYAAMHTEIAEQYAAMDYGDFADGT</sequence>
<evidence type="ECO:0000313" key="1">
    <source>
        <dbReference type="EMBL" id="AGC34326.1"/>
    </source>
</evidence>
<protein>
    <submittedName>
        <fullName evidence="1">Uncharacterized protein</fullName>
    </submittedName>
</protein>
<dbReference type="OrthoDB" id="31062at10239"/>
<accession>L7THK9</accession>
<dbReference type="GeneID" id="14477195"/>
<dbReference type="KEGG" id="vg:14477195"/>